<dbReference type="Pfam" id="PF00225">
    <property type="entry name" value="Kinesin"/>
    <property type="match status" value="1"/>
</dbReference>
<sequence length="766" mass="87521">MVAWHIGTFARIRPPRPGCDTSKFSVHRPDLANGKQSAIVTFPSSEDDDGQLSMKLRDSLQFPFDNVYGPETSQQEIFDTICNDLVVSVLGGYNATILAYGQTGSGKTYTMTGGDHYRERGILARAISRVFQEIDRQPRIEYTCYISYMEIYNESVYDLLDSSHANLPIEEWNKVLLMDDDERELHFRNLSVYETKSEEQALKLMFMGNMNRITSETPMNQASSRSHAVFCIMVKARSLDSDVLTTSKLHLVDLAGSERVYKHQNSQRMRREGTYINLSLHHLENVIVSLRAQKKTQKAAHIPYRNSMLTSVLRASLGGNCKSVFIATLNPEAEYMDESISTCRFMQRCSEIVVNLMVNQEIDAHKRVVALEKLRTKLEAEREKLRARISDLEVQNGAILNEKERWKETTEENRVLSLRVKDQERTLSRWNPASSLSDDLDWKTCQDLVDKIPSPLDSNRELFGHPLVVESMQHIWQLGMKYAIGCLLVSKKNTISMTTTATELQQKSSEQERIIETLEKRLSEQKLDTVQLRKALEQYSDAFHPHNTRQSKAMKSTSLSTAKSPGREKVYSVQHSDSEDDTSISGTLIEKEAEVHPLPRRLSNSDVGMASSSELSMVDLMNGPDAGKANSERVHHRLELLQHGALFIKFGRYGKPHVRFVWLSHDIDYLSYRYISNDVPKAVISTRAIRNVLVGQQTKVFERAIRKDVARKETQTDLCFSIEYENNRTLDLEVLDGDSIETKRSKRNEWVDALRFVIKFKAASQK</sequence>
<comment type="similarity">
    <text evidence="3 4">Belongs to the TRAFAC class myosin-kinesin ATPase superfamily. Kinesin family.</text>
</comment>
<dbReference type="SUPFAM" id="SSF52540">
    <property type="entry name" value="P-loop containing nucleoside triphosphate hydrolases"/>
    <property type="match status" value="1"/>
</dbReference>
<evidence type="ECO:0000256" key="1">
    <source>
        <dbReference type="ARBA" id="ARBA00022741"/>
    </source>
</evidence>
<keyword evidence="4" id="KW-0493">Microtubule</keyword>
<dbReference type="PANTHER" id="PTHR47968">
    <property type="entry name" value="CENTROMERE PROTEIN E"/>
    <property type="match status" value="1"/>
</dbReference>
<dbReference type="EMBL" id="CAIX01000012">
    <property type="protein sequence ID" value="CCI40907.1"/>
    <property type="molecule type" value="Genomic_DNA"/>
</dbReference>
<evidence type="ECO:0000259" key="7">
    <source>
        <dbReference type="PROSITE" id="PS50003"/>
    </source>
</evidence>
<dbReference type="GO" id="GO:0005524">
    <property type="term" value="F:ATP binding"/>
    <property type="evidence" value="ECO:0007669"/>
    <property type="project" value="UniProtKB-UniRule"/>
</dbReference>
<feature type="coiled-coil region" evidence="5">
    <location>
        <begin position="501"/>
        <end position="535"/>
    </location>
</feature>
<name>A0A024G309_9STRA</name>
<dbReference type="Gene3D" id="2.30.29.30">
    <property type="entry name" value="Pleckstrin-homology domain (PH domain)/Phosphotyrosine-binding domain (PTB)"/>
    <property type="match status" value="1"/>
</dbReference>
<dbReference type="AlphaFoldDB" id="A0A024G309"/>
<keyword evidence="3 4" id="KW-0505">Motor protein</keyword>
<evidence type="ECO:0000259" key="8">
    <source>
        <dbReference type="PROSITE" id="PS50067"/>
    </source>
</evidence>
<reference evidence="9 10" key="1">
    <citation type="submission" date="2012-05" db="EMBL/GenBank/DDBJ databases">
        <title>Recombination and specialization in a pathogen metapopulation.</title>
        <authorList>
            <person name="Gardiner A."/>
            <person name="Kemen E."/>
            <person name="Schultz-Larsen T."/>
            <person name="MacLean D."/>
            <person name="Van Oosterhout C."/>
            <person name="Jones J.D.G."/>
        </authorList>
    </citation>
    <scope>NUCLEOTIDE SEQUENCE [LARGE SCALE GENOMIC DNA]</scope>
    <source>
        <strain evidence="9 10">Ac Nc2</strain>
    </source>
</reference>
<dbReference type="GO" id="GO:0008017">
    <property type="term" value="F:microtubule binding"/>
    <property type="evidence" value="ECO:0007669"/>
    <property type="project" value="InterPro"/>
</dbReference>
<dbReference type="InterPro" id="IPR001752">
    <property type="entry name" value="Kinesin_motor_dom"/>
</dbReference>
<feature type="region of interest" description="Disordered" evidence="6">
    <location>
        <begin position="545"/>
        <end position="583"/>
    </location>
</feature>
<dbReference type="OrthoDB" id="3176171at2759"/>
<evidence type="ECO:0000256" key="5">
    <source>
        <dbReference type="SAM" id="Coils"/>
    </source>
</evidence>
<protein>
    <recommendedName>
        <fullName evidence="4">Kinesin-like protein</fullName>
    </recommendedName>
</protein>
<dbReference type="SUPFAM" id="SSF50729">
    <property type="entry name" value="PH domain-like"/>
    <property type="match status" value="1"/>
</dbReference>
<dbReference type="InterPro" id="IPR027640">
    <property type="entry name" value="Kinesin-like_fam"/>
</dbReference>
<accession>A0A024G309</accession>
<dbReference type="InterPro" id="IPR036961">
    <property type="entry name" value="Kinesin_motor_dom_sf"/>
</dbReference>
<evidence type="ECO:0000313" key="9">
    <source>
        <dbReference type="EMBL" id="CCI40907.1"/>
    </source>
</evidence>
<dbReference type="InterPro" id="IPR011993">
    <property type="entry name" value="PH-like_dom_sf"/>
</dbReference>
<comment type="caution">
    <text evidence="9">The sequence shown here is derived from an EMBL/GenBank/DDBJ whole genome shotgun (WGS) entry which is preliminary data.</text>
</comment>
<dbReference type="GO" id="GO:0005874">
    <property type="term" value="C:microtubule"/>
    <property type="evidence" value="ECO:0007669"/>
    <property type="project" value="UniProtKB-KW"/>
</dbReference>
<dbReference type="Proteomes" id="UP000053237">
    <property type="component" value="Unassembled WGS sequence"/>
</dbReference>
<feature type="domain" description="Kinesin motor" evidence="8">
    <location>
        <begin position="5"/>
        <end position="352"/>
    </location>
</feature>
<dbReference type="PRINTS" id="PR00380">
    <property type="entry name" value="KINESINHEAVY"/>
</dbReference>
<dbReference type="Gene3D" id="3.40.850.10">
    <property type="entry name" value="Kinesin motor domain"/>
    <property type="match status" value="1"/>
</dbReference>
<keyword evidence="10" id="KW-1185">Reference proteome</keyword>
<dbReference type="InterPro" id="IPR001849">
    <property type="entry name" value="PH_domain"/>
</dbReference>
<keyword evidence="2 3" id="KW-0067">ATP-binding</keyword>
<dbReference type="InterPro" id="IPR027417">
    <property type="entry name" value="P-loop_NTPase"/>
</dbReference>
<feature type="binding site" evidence="3">
    <location>
        <begin position="101"/>
        <end position="108"/>
    </location>
    <ligand>
        <name>ATP</name>
        <dbReference type="ChEBI" id="CHEBI:30616"/>
    </ligand>
</feature>
<dbReference type="PROSITE" id="PS50067">
    <property type="entry name" value="KINESIN_MOTOR_2"/>
    <property type="match status" value="1"/>
</dbReference>
<evidence type="ECO:0000256" key="2">
    <source>
        <dbReference type="ARBA" id="ARBA00022840"/>
    </source>
</evidence>
<dbReference type="InParanoid" id="A0A024G309"/>
<keyword evidence="5" id="KW-0175">Coiled coil</keyword>
<dbReference type="PROSITE" id="PS50003">
    <property type="entry name" value="PH_DOMAIN"/>
    <property type="match status" value="1"/>
</dbReference>
<evidence type="ECO:0000256" key="6">
    <source>
        <dbReference type="SAM" id="MobiDB-lite"/>
    </source>
</evidence>
<proteinExistence type="inferred from homology"/>
<dbReference type="InterPro" id="IPR019821">
    <property type="entry name" value="Kinesin_motor_CS"/>
</dbReference>
<gene>
    <name evidence="9" type="ORF">BN9_016910</name>
</gene>
<feature type="coiled-coil region" evidence="5">
    <location>
        <begin position="368"/>
        <end position="402"/>
    </location>
</feature>
<dbReference type="GO" id="GO:0003777">
    <property type="term" value="F:microtubule motor activity"/>
    <property type="evidence" value="ECO:0007669"/>
    <property type="project" value="InterPro"/>
</dbReference>
<evidence type="ECO:0000313" key="10">
    <source>
        <dbReference type="Proteomes" id="UP000053237"/>
    </source>
</evidence>
<evidence type="ECO:0000256" key="4">
    <source>
        <dbReference type="RuleBase" id="RU000394"/>
    </source>
</evidence>
<keyword evidence="1 3" id="KW-0547">Nucleotide-binding</keyword>
<dbReference type="GO" id="GO:0007018">
    <property type="term" value="P:microtubule-based movement"/>
    <property type="evidence" value="ECO:0007669"/>
    <property type="project" value="InterPro"/>
</dbReference>
<feature type="domain" description="PH" evidence="7">
    <location>
        <begin position="639"/>
        <end position="759"/>
    </location>
</feature>
<feature type="compositionally biased region" description="Polar residues" evidence="6">
    <location>
        <begin position="548"/>
        <end position="563"/>
    </location>
</feature>
<dbReference type="PROSITE" id="PS00411">
    <property type="entry name" value="KINESIN_MOTOR_1"/>
    <property type="match status" value="1"/>
</dbReference>
<evidence type="ECO:0000256" key="3">
    <source>
        <dbReference type="PROSITE-ProRule" id="PRU00283"/>
    </source>
</evidence>
<dbReference type="SMART" id="SM00129">
    <property type="entry name" value="KISc"/>
    <property type="match status" value="1"/>
</dbReference>
<dbReference type="STRING" id="65357.A0A024G309"/>
<dbReference type="PANTHER" id="PTHR47968:SF67">
    <property type="entry name" value="KINESIN MOTOR DOMAIN-CONTAINING PROTEIN"/>
    <property type="match status" value="1"/>
</dbReference>
<organism evidence="9 10">
    <name type="scientific">Albugo candida</name>
    <dbReference type="NCBI Taxonomy" id="65357"/>
    <lineage>
        <taxon>Eukaryota</taxon>
        <taxon>Sar</taxon>
        <taxon>Stramenopiles</taxon>
        <taxon>Oomycota</taxon>
        <taxon>Peronosporomycetes</taxon>
        <taxon>Albuginales</taxon>
        <taxon>Albuginaceae</taxon>
        <taxon>Albugo</taxon>
    </lineage>
</organism>